<dbReference type="RefSeq" id="WP_022087870.1">
    <property type="nucleotide sequence ID" value="NZ_JAODBU010000007.1"/>
</dbReference>
<evidence type="ECO:0000256" key="4">
    <source>
        <dbReference type="ARBA" id="ARBA00022692"/>
    </source>
</evidence>
<keyword evidence="4 7" id="KW-0812">Transmembrane</keyword>
<evidence type="ECO:0000256" key="6">
    <source>
        <dbReference type="ARBA" id="ARBA00023136"/>
    </source>
</evidence>
<comment type="caution">
    <text evidence="8">The sequence shown here is derived from an EMBL/GenBank/DDBJ whole genome shotgun (WGS) entry which is preliminary data.</text>
</comment>
<comment type="similarity">
    <text evidence="2">Belongs to the chromate ion transporter (CHR) (TC 2.A.51) family.</text>
</comment>
<dbReference type="Proteomes" id="UP001431199">
    <property type="component" value="Unassembled WGS sequence"/>
</dbReference>
<evidence type="ECO:0000256" key="1">
    <source>
        <dbReference type="ARBA" id="ARBA00004651"/>
    </source>
</evidence>
<protein>
    <submittedName>
        <fullName evidence="8">Chromate transporter</fullName>
    </submittedName>
</protein>
<dbReference type="InterPro" id="IPR052518">
    <property type="entry name" value="CHR_Transporter"/>
</dbReference>
<keyword evidence="9" id="KW-1185">Reference proteome</keyword>
<feature type="transmembrane region" description="Helical" evidence="7">
    <location>
        <begin position="7"/>
        <end position="29"/>
    </location>
</feature>
<feature type="transmembrane region" description="Helical" evidence="7">
    <location>
        <begin position="80"/>
        <end position="101"/>
    </location>
</feature>
<dbReference type="EMBL" id="JAODBU010000007">
    <property type="protein sequence ID" value="MCT7399072.1"/>
    <property type="molecule type" value="Genomic_DNA"/>
</dbReference>
<feature type="transmembrane region" description="Helical" evidence="7">
    <location>
        <begin position="141"/>
        <end position="174"/>
    </location>
</feature>
<dbReference type="PANTHER" id="PTHR43663:SF1">
    <property type="entry name" value="CHROMATE TRANSPORTER"/>
    <property type="match status" value="1"/>
</dbReference>
<evidence type="ECO:0000256" key="2">
    <source>
        <dbReference type="ARBA" id="ARBA00005262"/>
    </source>
</evidence>
<proteinExistence type="inferred from homology"/>
<feature type="transmembrane region" description="Helical" evidence="7">
    <location>
        <begin position="113"/>
        <end position="135"/>
    </location>
</feature>
<keyword evidence="5 7" id="KW-1133">Transmembrane helix</keyword>
<accession>A0ABT2M0M5</accession>
<keyword evidence="3" id="KW-1003">Cell membrane</keyword>
<name>A0ABT2M0M5_9FIRM</name>
<evidence type="ECO:0000256" key="3">
    <source>
        <dbReference type="ARBA" id="ARBA00022475"/>
    </source>
</evidence>
<keyword evidence="6 7" id="KW-0472">Membrane</keyword>
<evidence type="ECO:0000256" key="5">
    <source>
        <dbReference type="ARBA" id="ARBA00022989"/>
    </source>
</evidence>
<organism evidence="8 9">
    <name type="scientific">Eubacterium album</name>
    <dbReference type="NCBI Taxonomy" id="2978477"/>
    <lineage>
        <taxon>Bacteria</taxon>
        <taxon>Bacillati</taxon>
        <taxon>Bacillota</taxon>
        <taxon>Clostridia</taxon>
        <taxon>Eubacteriales</taxon>
        <taxon>Eubacteriaceae</taxon>
        <taxon>Eubacterium</taxon>
    </lineage>
</organism>
<sequence>MQNKDKCIAIFKTFMKIGAFTFGGGYAMLPMIERSMVQQKKWITEEEMTDMVAISEATPGPIMVNLATFVGSKIAGVPGAIMATLGVIVPSFCAITIIAMCMRQISDMMLVKYAFVGIRAAVLVLVVKAIGVVYRGCNKSVFAYIIMGLALLLVAFFNANAIMVLIIAAILGIVYSKPWKGEDK</sequence>
<evidence type="ECO:0000313" key="9">
    <source>
        <dbReference type="Proteomes" id="UP001431199"/>
    </source>
</evidence>
<reference evidence="8" key="1">
    <citation type="submission" date="2022-09" db="EMBL/GenBank/DDBJ databases">
        <title>Eubacterium sp. LFL-14 isolated from human feces.</title>
        <authorList>
            <person name="Liu F."/>
        </authorList>
    </citation>
    <scope>NUCLEOTIDE SEQUENCE</scope>
    <source>
        <strain evidence="8">LFL-14</strain>
    </source>
</reference>
<gene>
    <name evidence="8" type="ORF">N5B56_08260</name>
</gene>
<comment type="subcellular location">
    <subcellularLocation>
        <location evidence="1">Cell membrane</location>
        <topology evidence="1">Multi-pass membrane protein</topology>
    </subcellularLocation>
</comment>
<evidence type="ECO:0000313" key="8">
    <source>
        <dbReference type="EMBL" id="MCT7399072.1"/>
    </source>
</evidence>
<dbReference type="Pfam" id="PF02417">
    <property type="entry name" value="Chromate_transp"/>
    <property type="match status" value="1"/>
</dbReference>
<dbReference type="PANTHER" id="PTHR43663">
    <property type="entry name" value="CHROMATE TRANSPORT PROTEIN-RELATED"/>
    <property type="match status" value="1"/>
</dbReference>
<dbReference type="InterPro" id="IPR003370">
    <property type="entry name" value="Chromate_transpt"/>
</dbReference>
<evidence type="ECO:0000256" key="7">
    <source>
        <dbReference type="SAM" id="Phobius"/>
    </source>
</evidence>